<evidence type="ECO:0000313" key="1">
    <source>
        <dbReference type="EMBL" id="EDO03745.1"/>
    </source>
</evidence>
<sequence length="56" mass="5987">MQTTKTPLSIIIINLCLTSNTSVNNHMSTYPLLTSSPQYFVLDKTVSGVAVGMGVV</sequence>
<dbReference type="InParanoid" id="A7ELM9"/>
<dbReference type="GeneID" id="5488991"/>
<dbReference type="AlphaFoldDB" id="A7ELM9"/>
<accession>A7ELM9</accession>
<reference evidence="2" key="1">
    <citation type="journal article" date="2011" name="PLoS Genet.">
        <title>Genomic analysis of the necrotrophic fungal pathogens Sclerotinia sclerotiorum and Botrytis cinerea.</title>
        <authorList>
            <person name="Amselem J."/>
            <person name="Cuomo C.A."/>
            <person name="van Kan J.A."/>
            <person name="Viaud M."/>
            <person name="Benito E.P."/>
            <person name="Couloux A."/>
            <person name="Coutinho P.M."/>
            <person name="de Vries R.P."/>
            <person name="Dyer P.S."/>
            <person name="Fillinger S."/>
            <person name="Fournier E."/>
            <person name="Gout L."/>
            <person name="Hahn M."/>
            <person name="Kohn L."/>
            <person name="Lapalu N."/>
            <person name="Plummer K.M."/>
            <person name="Pradier J.M."/>
            <person name="Quevillon E."/>
            <person name="Sharon A."/>
            <person name="Simon A."/>
            <person name="ten Have A."/>
            <person name="Tudzynski B."/>
            <person name="Tudzynski P."/>
            <person name="Wincker P."/>
            <person name="Andrew M."/>
            <person name="Anthouard V."/>
            <person name="Beever R.E."/>
            <person name="Beffa R."/>
            <person name="Benoit I."/>
            <person name="Bouzid O."/>
            <person name="Brault B."/>
            <person name="Chen Z."/>
            <person name="Choquer M."/>
            <person name="Collemare J."/>
            <person name="Cotton P."/>
            <person name="Danchin E.G."/>
            <person name="Da Silva C."/>
            <person name="Gautier A."/>
            <person name="Giraud C."/>
            <person name="Giraud T."/>
            <person name="Gonzalez C."/>
            <person name="Grossetete S."/>
            <person name="Guldener U."/>
            <person name="Henrissat B."/>
            <person name="Howlett B.J."/>
            <person name="Kodira C."/>
            <person name="Kretschmer M."/>
            <person name="Lappartient A."/>
            <person name="Leroch M."/>
            <person name="Levis C."/>
            <person name="Mauceli E."/>
            <person name="Neuveglise C."/>
            <person name="Oeser B."/>
            <person name="Pearson M."/>
            <person name="Poulain J."/>
            <person name="Poussereau N."/>
            <person name="Quesneville H."/>
            <person name="Rascle C."/>
            <person name="Schumacher J."/>
            <person name="Segurens B."/>
            <person name="Sexton A."/>
            <person name="Silva E."/>
            <person name="Sirven C."/>
            <person name="Soanes D.M."/>
            <person name="Talbot N.J."/>
            <person name="Templeton M."/>
            <person name="Yandava C."/>
            <person name="Yarden O."/>
            <person name="Zeng Q."/>
            <person name="Rollins J.A."/>
            <person name="Lebrun M.H."/>
            <person name="Dickman M."/>
        </authorList>
    </citation>
    <scope>NUCLEOTIDE SEQUENCE [LARGE SCALE GENOMIC DNA]</scope>
    <source>
        <strain evidence="2">ATCC 18683 / 1980 / Ss-1</strain>
    </source>
</reference>
<dbReference type="EMBL" id="CH476627">
    <property type="protein sequence ID" value="EDO03745.1"/>
    <property type="molecule type" value="Genomic_DNA"/>
</dbReference>
<dbReference type="KEGG" id="ssl:SS1G_06226"/>
<dbReference type="HOGENOM" id="CLU_3015585_0_0_1"/>
<protein>
    <submittedName>
        <fullName evidence="1">Uncharacterized protein</fullName>
    </submittedName>
</protein>
<dbReference type="Proteomes" id="UP000001312">
    <property type="component" value="Unassembled WGS sequence"/>
</dbReference>
<name>A7ELM9_SCLS1</name>
<keyword evidence="2" id="KW-1185">Reference proteome</keyword>
<evidence type="ECO:0000313" key="2">
    <source>
        <dbReference type="Proteomes" id="UP000001312"/>
    </source>
</evidence>
<gene>
    <name evidence="1" type="ORF">SS1G_06226</name>
</gene>
<dbReference type="RefSeq" id="XP_001593304.1">
    <property type="nucleotide sequence ID" value="XM_001593254.1"/>
</dbReference>
<proteinExistence type="predicted"/>
<organism evidence="1 2">
    <name type="scientific">Sclerotinia sclerotiorum (strain ATCC 18683 / 1980 / Ss-1)</name>
    <name type="common">White mold</name>
    <name type="synonym">Whetzelinia sclerotiorum</name>
    <dbReference type="NCBI Taxonomy" id="665079"/>
    <lineage>
        <taxon>Eukaryota</taxon>
        <taxon>Fungi</taxon>
        <taxon>Dikarya</taxon>
        <taxon>Ascomycota</taxon>
        <taxon>Pezizomycotina</taxon>
        <taxon>Leotiomycetes</taxon>
        <taxon>Helotiales</taxon>
        <taxon>Sclerotiniaceae</taxon>
        <taxon>Sclerotinia</taxon>
    </lineage>
</organism>